<gene>
    <name evidence="1" type="ORF">M8N44_00810</name>
</gene>
<comment type="caution">
    <text evidence="1">The sequence shown here is derived from an EMBL/GenBank/DDBJ whole genome shotgun (WGS) entry which is preliminary data.</text>
</comment>
<accession>A0ABT0R600</accession>
<reference evidence="1 2" key="1">
    <citation type="submission" date="2022-03" db="EMBL/GenBank/DDBJ databases">
        <title>Taxonomic description of new species and reclassification of some bacterial strains.</title>
        <authorList>
            <person name="Ndongo S."/>
        </authorList>
    </citation>
    <scope>NUCLEOTIDE SEQUENCE [LARGE SCALE GENOMIC DNA]</scope>
    <source>
        <strain evidence="1 2">Marseille-P6666</strain>
    </source>
</reference>
<sequence length="200" mass="22564">MKDWTGNKRTLGATLGASYLATGERPREDYYATDPDMVRDLLNAGAPLRQRVWEPACGAGHIVNVLRERGHEVCATDIVDRGCPDSCVQDFLWEFDDGEIGDVDIMTNPPYATALEFVERALACVKDGANVWMLLRLQFLEGKARRRLFDVAPPSDVWVFSERRTCAKNGDFSKTEGGAIAYAWFHWVKGYNNQTIVKWL</sequence>
<dbReference type="EMBL" id="JAMGSI010000001">
    <property type="protein sequence ID" value="MCL6655857.1"/>
    <property type="molecule type" value="Genomic_DNA"/>
</dbReference>
<evidence type="ECO:0000313" key="2">
    <source>
        <dbReference type="Proteomes" id="UP001202031"/>
    </source>
</evidence>
<evidence type="ECO:0000313" key="1">
    <source>
        <dbReference type="EMBL" id="MCL6655857.1"/>
    </source>
</evidence>
<organism evidence="1 2">
    <name type="scientific">Akkermansia massiliensis</name>
    <dbReference type="NCBI Taxonomy" id="2927224"/>
    <lineage>
        <taxon>Bacteria</taxon>
        <taxon>Pseudomonadati</taxon>
        <taxon>Verrucomicrobiota</taxon>
        <taxon>Verrucomicrobiia</taxon>
        <taxon>Verrucomicrobiales</taxon>
        <taxon>Akkermansiaceae</taxon>
        <taxon>Akkermansia</taxon>
    </lineage>
</organism>
<proteinExistence type="predicted"/>
<dbReference type="SUPFAM" id="SSF53335">
    <property type="entry name" value="S-adenosyl-L-methionine-dependent methyltransferases"/>
    <property type="match status" value="1"/>
</dbReference>
<keyword evidence="2" id="KW-1185">Reference proteome</keyword>
<dbReference type="GeneID" id="84022377"/>
<dbReference type="Gene3D" id="3.40.50.150">
    <property type="entry name" value="Vaccinia Virus protein VP39"/>
    <property type="match status" value="1"/>
</dbReference>
<dbReference type="InterPro" id="IPR029063">
    <property type="entry name" value="SAM-dependent_MTases_sf"/>
</dbReference>
<dbReference type="RefSeq" id="WP_215709419.1">
    <property type="nucleotide sequence ID" value="NZ_CP072027.1"/>
</dbReference>
<dbReference type="Proteomes" id="UP001202031">
    <property type="component" value="Unassembled WGS sequence"/>
</dbReference>
<name>A0ABT0R600_9BACT</name>
<protein>
    <submittedName>
        <fullName evidence="1">Uncharacterized protein</fullName>
    </submittedName>
</protein>